<dbReference type="InterPro" id="IPR001752">
    <property type="entry name" value="Kinesin_motor_dom"/>
</dbReference>
<dbReference type="Gene3D" id="3.40.850.10">
    <property type="entry name" value="Kinesin motor domain"/>
    <property type="match status" value="1"/>
</dbReference>
<evidence type="ECO:0000256" key="2">
    <source>
        <dbReference type="ARBA" id="ARBA00022741"/>
    </source>
</evidence>
<dbReference type="InterPro" id="IPR027640">
    <property type="entry name" value="Kinesin-like_fam"/>
</dbReference>
<keyword evidence="2 7" id="KW-0547">Nucleotide-binding</keyword>
<dbReference type="InterPro" id="IPR027417">
    <property type="entry name" value="P-loop_NTPase"/>
</dbReference>
<evidence type="ECO:0000256" key="3">
    <source>
        <dbReference type="ARBA" id="ARBA00022840"/>
    </source>
</evidence>
<dbReference type="PANTHER" id="PTHR47968:SF75">
    <property type="entry name" value="CENTROMERE-ASSOCIATED PROTEIN E"/>
    <property type="match status" value="1"/>
</dbReference>
<dbReference type="GO" id="GO:0003777">
    <property type="term" value="F:microtubule motor activity"/>
    <property type="evidence" value="ECO:0007669"/>
    <property type="project" value="InterPro"/>
</dbReference>
<dbReference type="Proteomes" id="UP000887578">
    <property type="component" value="Unplaced"/>
</dbReference>
<keyword evidence="6" id="KW-0963">Cytoplasm</keyword>
<keyword evidence="10" id="KW-1185">Reference proteome</keyword>
<feature type="binding site" evidence="7">
    <location>
        <begin position="85"/>
        <end position="92"/>
    </location>
    <ligand>
        <name>ATP</name>
        <dbReference type="ChEBI" id="CHEBI:30616"/>
    </ligand>
</feature>
<evidence type="ECO:0000256" key="5">
    <source>
        <dbReference type="ARBA" id="ARBA00023175"/>
    </source>
</evidence>
<feature type="domain" description="Kinesin motor" evidence="9">
    <location>
        <begin position="9"/>
        <end position="331"/>
    </location>
</feature>
<dbReference type="InterPro" id="IPR036961">
    <property type="entry name" value="Kinesin_motor_dom_sf"/>
</dbReference>
<dbReference type="GO" id="GO:0005856">
    <property type="term" value="C:cytoskeleton"/>
    <property type="evidence" value="ECO:0007669"/>
    <property type="project" value="UniProtKB-SubCell"/>
</dbReference>
<dbReference type="SMART" id="SM00129">
    <property type="entry name" value="KISc"/>
    <property type="match status" value="1"/>
</dbReference>
<protein>
    <submittedName>
        <fullName evidence="11">Kinesin motor domain-containing protein</fullName>
    </submittedName>
</protein>
<evidence type="ECO:0000313" key="10">
    <source>
        <dbReference type="Proteomes" id="UP000887578"/>
    </source>
</evidence>
<dbReference type="PROSITE" id="PS50067">
    <property type="entry name" value="KINESIN_MOTOR_2"/>
    <property type="match status" value="1"/>
</dbReference>
<feature type="coiled-coil region" evidence="8">
    <location>
        <begin position="346"/>
        <end position="415"/>
    </location>
</feature>
<sequence>MDALSKKVPIKTVARVRPCFNGTNQSSLIIDSIKSTIIVNSKNKEYHLDNVFDENATPETLYETIAQPIVDEVLGGKNGTIFAYGQTGSGKTYTMNGNKVNGKTRGIIVRSIDSIFEYLNARLKNDPQFKFSLKCSYIEVYKKRAFDLLQTDGATVNILSSGEQIIIEGAAEFVVTSIEECLRHLQNGWKNRKTAKTSMNRESSRSHAIFMLTLVTEEINGTFVNLRTSCLNFVDLAGSERQSQTNNTGERLKEAGCINQDLLFLSTVIRIKSTAKEGAFIQYRNCSLTHLLRDSLGGNSITAVIVTIHQNLEFVNDTDSTLNFAKNCKKVKNEAKVNEAVSTKDVEEWKAEIQRAKEDKSSLMEEIQQLKEEKEQMEKRQRENEDRILKLQNEKKTLKAEVENATRKLELMEFEKHENVLLVESLCYSNGEWSVWDPGYKIFGISFEHSGFQISPQWELFLANHQNLSSVVNRITCSNLKVLKLFEITIPFSDYKKWTGNKIFLLRLVDVIVNDENGIKVGIDKLWNVEYLSHKFTDNESVHEMAQKLVELEPFPNLLSLGLLNVQDGFDLQAFYQFLKKNTKVSCTLKCSKKSLKQMKETHKKMPQLPTGRHFHIVEYK</sequence>
<keyword evidence="6" id="KW-0206">Cytoskeleton</keyword>
<name>A0A914RAL5_9BILA</name>
<organism evidence="10 11">
    <name type="scientific">Panagrolaimus davidi</name>
    <dbReference type="NCBI Taxonomy" id="227884"/>
    <lineage>
        <taxon>Eukaryota</taxon>
        <taxon>Metazoa</taxon>
        <taxon>Ecdysozoa</taxon>
        <taxon>Nematoda</taxon>
        <taxon>Chromadorea</taxon>
        <taxon>Rhabditida</taxon>
        <taxon>Tylenchina</taxon>
        <taxon>Panagrolaimomorpha</taxon>
        <taxon>Panagrolaimoidea</taxon>
        <taxon>Panagrolaimidae</taxon>
        <taxon>Panagrolaimus</taxon>
    </lineage>
</organism>
<dbReference type="SUPFAM" id="SSF52540">
    <property type="entry name" value="P-loop containing nucleoside triphosphate hydrolases"/>
    <property type="match status" value="1"/>
</dbReference>
<evidence type="ECO:0000256" key="7">
    <source>
        <dbReference type="PROSITE-ProRule" id="PRU00283"/>
    </source>
</evidence>
<evidence type="ECO:0000256" key="6">
    <source>
        <dbReference type="ARBA" id="ARBA00023212"/>
    </source>
</evidence>
<accession>A0A914RAL5</accession>
<dbReference type="GO" id="GO:0005524">
    <property type="term" value="F:ATP binding"/>
    <property type="evidence" value="ECO:0007669"/>
    <property type="project" value="UniProtKB-UniRule"/>
</dbReference>
<dbReference type="Pfam" id="PF00225">
    <property type="entry name" value="Kinesin"/>
    <property type="match status" value="1"/>
</dbReference>
<dbReference type="AlphaFoldDB" id="A0A914RAL5"/>
<dbReference type="WBParaSite" id="PDA_v2.g8668.t1">
    <property type="protein sequence ID" value="PDA_v2.g8668.t1"/>
    <property type="gene ID" value="PDA_v2.g8668"/>
</dbReference>
<evidence type="ECO:0000313" key="11">
    <source>
        <dbReference type="WBParaSite" id="PDA_v2.g8668.t1"/>
    </source>
</evidence>
<keyword evidence="4 8" id="KW-0175">Coiled coil</keyword>
<evidence type="ECO:0000256" key="4">
    <source>
        <dbReference type="ARBA" id="ARBA00023054"/>
    </source>
</evidence>
<comment type="subcellular location">
    <subcellularLocation>
        <location evidence="1">Cytoplasm</location>
        <location evidence="1">Cytoskeleton</location>
    </subcellularLocation>
</comment>
<dbReference type="GO" id="GO:0008017">
    <property type="term" value="F:microtubule binding"/>
    <property type="evidence" value="ECO:0007669"/>
    <property type="project" value="InterPro"/>
</dbReference>
<proteinExistence type="inferred from homology"/>
<keyword evidence="5 7" id="KW-0505">Motor protein</keyword>
<keyword evidence="3 7" id="KW-0067">ATP-binding</keyword>
<dbReference type="CDD" id="cd00106">
    <property type="entry name" value="KISc"/>
    <property type="match status" value="1"/>
</dbReference>
<dbReference type="PANTHER" id="PTHR47968">
    <property type="entry name" value="CENTROMERE PROTEIN E"/>
    <property type="match status" value="1"/>
</dbReference>
<evidence type="ECO:0000256" key="8">
    <source>
        <dbReference type="SAM" id="Coils"/>
    </source>
</evidence>
<evidence type="ECO:0000259" key="9">
    <source>
        <dbReference type="PROSITE" id="PS50067"/>
    </source>
</evidence>
<dbReference type="PRINTS" id="PR00380">
    <property type="entry name" value="KINESINHEAVY"/>
</dbReference>
<evidence type="ECO:0000256" key="1">
    <source>
        <dbReference type="ARBA" id="ARBA00004245"/>
    </source>
</evidence>
<comment type="similarity">
    <text evidence="7">Belongs to the TRAFAC class myosin-kinesin ATPase superfamily. Kinesin family.</text>
</comment>
<dbReference type="GO" id="GO:0007018">
    <property type="term" value="P:microtubule-based movement"/>
    <property type="evidence" value="ECO:0007669"/>
    <property type="project" value="InterPro"/>
</dbReference>
<reference evidence="11" key="1">
    <citation type="submission" date="2022-11" db="UniProtKB">
        <authorList>
            <consortium name="WormBaseParasite"/>
        </authorList>
    </citation>
    <scope>IDENTIFICATION</scope>
</reference>